<proteinExistence type="predicted"/>
<dbReference type="InterPro" id="IPR001926">
    <property type="entry name" value="TrpB-like_PALP"/>
</dbReference>
<organism evidence="4 5">
    <name type="scientific">Nakamurella flavida</name>
    <dbReference type="NCBI Taxonomy" id="363630"/>
    <lineage>
        <taxon>Bacteria</taxon>
        <taxon>Bacillati</taxon>
        <taxon>Actinomycetota</taxon>
        <taxon>Actinomycetes</taxon>
        <taxon>Nakamurellales</taxon>
        <taxon>Nakamurellaceae</taxon>
        <taxon>Nakamurella</taxon>
    </lineage>
</organism>
<name>A0A939C6H1_9ACTN</name>
<evidence type="ECO:0000313" key="4">
    <source>
        <dbReference type="EMBL" id="MBM9478064.1"/>
    </source>
</evidence>
<protein>
    <submittedName>
        <fullName evidence="4">Diaminopropionate ammonia-lyase</fullName>
        <ecNumber evidence="4">4.3.1.15</ecNumber>
    </submittedName>
</protein>
<keyword evidence="4" id="KW-0456">Lyase</keyword>
<evidence type="ECO:0000256" key="2">
    <source>
        <dbReference type="ARBA" id="ARBA00022898"/>
    </source>
</evidence>
<dbReference type="AlphaFoldDB" id="A0A939C6H1"/>
<reference evidence="4" key="1">
    <citation type="submission" date="2021-01" db="EMBL/GenBank/DDBJ databases">
        <title>KCTC 19127 draft genome.</title>
        <authorList>
            <person name="An D."/>
        </authorList>
    </citation>
    <scope>NUCLEOTIDE SEQUENCE</scope>
    <source>
        <strain evidence="4">KCTC 19127</strain>
    </source>
</reference>
<dbReference type="PANTHER" id="PTHR42937">
    <property type="match status" value="1"/>
</dbReference>
<dbReference type="EMBL" id="JAERWL010000014">
    <property type="protein sequence ID" value="MBM9478064.1"/>
    <property type="molecule type" value="Genomic_DNA"/>
</dbReference>
<dbReference type="PANTHER" id="PTHR42937:SF1">
    <property type="entry name" value="DIAMINOPROPIONATE AMMONIA-LYASE"/>
    <property type="match status" value="1"/>
</dbReference>
<accession>A0A939C6H1</accession>
<dbReference type="EC" id="4.3.1.15" evidence="4"/>
<dbReference type="GO" id="GO:0008838">
    <property type="term" value="F:diaminopropionate ammonia-lyase activity"/>
    <property type="evidence" value="ECO:0007669"/>
    <property type="project" value="UniProtKB-EC"/>
</dbReference>
<dbReference type="InterPro" id="IPR036052">
    <property type="entry name" value="TrpB-like_PALP_sf"/>
</dbReference>
<comment type="cofactor">
    <cofactor evidence="1">
        <name>pyridoxal 5'-phosphate</name>
        <dbReference type="ChEBI" id="CHEBI:597326"/>
    </cofactor>
</comment>
<dbReference type="Proteomes" id="UP000663801">
    <property type="component" value="Unassembled WGS sequence"/>
</dbReference>
<keyword evidence="5" id="KW-1185">Reference proteome</keyword>
<evidence type="ECO:0000313" key="5">
    <source>
        <dbReference type="Proteomes" id="UP000663801"/>
    </source>
</evidence>
<evidence type="ECO:0000256" key="1">
    <source>
        <dbReference type="ARBA" id="ARBA00001933"/>
    </source>
</evidence>
<dbReference type="RefSeq" id="WP_205258179.1">
    <property type="nucleotide sequence ID" value="NZ_BAAAPV010000002.1"/>
</dbReference>
<dbReference type="Gene3D" id="3.40.50.1100">
    <property type="match status" value="3"/>
</dbReference>
<dbReference type="GO" id="GO:1901605">
    <property type="term" value="P:alpha-amino acid metabolic process"/>
    <property type="evidence" value="ECO:0007669"/>
    <property type="project" value="UniProtKB-ARBA"/>
</dbReference>
<feature type="domain" description="Tryptophan synthase beta chain-like PALP" evidence="3">
    <location>
        <begin position="32"/>
        <end position="347"/>
    </location>
</feature>
<dbReference type="NCBIfam" id="NF006058">
    <property type="entry name" value="PRK08206.1"/>
    <property type="match status" value="1"/>
</dbReference>
<gene>
    <name evidence="4" type="ORF">JL107_16565</name>
</gene>
<evidence type="ECO:0000259" key="3">
    <source>
        <dbReference type="Pfam" id="PF00291"/>
    </source>
</evidence>
<comment type="caution">
    <text evidence="4">The sequence shown here is derived from an EMBL/GenBank/DDBJ whole genome shotgun (WGS) entry which is preliminary data.</text>
</comment>
<keyword evidence="2" id="KW-0663">Pyridoxal phosphate</keyword>
<dbReference type="Pfam" id="PF00291">
    <property type="entry name" value="PALP"/>
    <property type="match status" value="1"/>
</dbReference>
<dbReference type="SUPFAM" id="SSF53686">
    <property type="entry name" value="Tryptophan synthase beta subunit-like PLP-dependent enzymes"/>
    <property type="match status" value="1"/>
</dbReference>
<sequence>MDVFQNPAAGVVGDGVFGPETREPAAVHSALPGYAATPLVSCPSLARRLGVASVLVKDEASRLGLPSFKILGASWATLREIGRAWLAEDPAPTGDLDLLRERLAGLPGRRRLVAATDGNHGRGVARMARLLGLECEILLPEGSAQARLDGISSEGATVLVVPGDYDDAVAAAARYAAPDTLVISDTSWPGYDLVPREVVRGYSTMFFEIDDQLAAQGWAAPTVVALQAGVGAFAAAGLRHYRATDTATRTVLVEPDRAACLLASARAGGPVAVPGPHLSSMAGLNCGAPSPLAWPVVAAGTDVFVAIGDQAAEEAMRALAAEGIAAGESGAASLGGLLAVVEDGTDEQRAALGLTPASRVLLVNTEGVTDPVNYRRATGLEVAAVG</sequence>